<feature type="region of interest" description="Disordered" evidence="1">
    <location>
        <begin position="199"/>
        <end position="227"/>
    </location>
</feature>
<dbReference type="Gene3D" id="1.10.287.110">
    <property type="entry name" value="DnaJ domain"/>
    <property type="match status" value="1"/>
</dbReference>
<dbReference type="PRINTS" id="PR00625">
    <property type="entry name" value="JDOMAIN"/>
</dbReference>
<dbReference type="InterPro" id="IPR001623">
    <property type="entry name" value="DnaJ_domain"/>
</dbReference>
<organism evidence="4 5">
    <name type="scientific">Helianthus annuus</name>
    <name type="common">Common sunflower</name>
    <dbReference type="NCBI Taxonomy" id="4232"/>
    <lineage>
        <taxon>Eukaryota</taxon>
        <taxon>Viridiplantae</taxon>
        <taxon>Streptophyta</taxon>
        <taxon>Embryophyta</taxon>
        <taxon>Tracheophyta</taxon>
        <taxon>Spermatophyta</taxon>
        <taxon>Magnoliopsida</taxon>
        <taxon>eudicotyledons</taxon>
        <taxon>Gunneridae</taxon>
        <taxon>Pentapetalae</taxon>
        <taxon>asterids</taxon>
        <taxon>campanulids</taxon>
        <taxon>Asterales</taxon>
        <taxon>Asteraceae</taxon>
        <taxon>Asteroideae</taxon>
        <taxon>Heliantheae alliance</taxon>
        <taxon>Heliantheae</taxon>
        <taxon>Helianthus</taxon>
    </lineage>
</organism>
<dbReference type="PANTHER" id="PTHR44743">
    <property type="entry name" value="PUTATIVE, EXPRESSED-RELATED"/>
    <property type="match status" value="1"/>
</dbReference>
<reference evidence="4" key="2">
    <citation type="submission" date="2017-02" db="EMBL/GenBank/DDBJ databases">
        <title>Sunflower complete genome.</title>
        <authorList>
            <person name="Langlade N."/>
            <person name="Munos S."/>
        </authorList>
    </citation>
    <scope>NUCLEOTIDE SEQUENCE [LARGE SCALE GENOMIC DNA]</scope>
    <source>
        <tissue evidence="4">Leaves</tissue>
    </source>
</reference>
<accession>A0A251TNE2</accession>
<reference evidence="3 5" key="1">
    <citation type="journal article" date="2017" name="Nature">
        <title>The sunflower genome provides insights into oil metabolism, flowering and Asterid evolution.</title>
        <authorList>
            <person name="Badouin H."/>
            <person name="Gouzy J."/>
            <person name="Grassa C.J."/>
            <person name="Murat F."/>
            <person name="Staton S.E."/>
            <person name="Cottret L."/>
            <person name="Lelandais-Briere C."/>
            <person name="Owens G.L."/>
            <person name="Carrere S."/>
            <person name="Mayjonade B."/>
            <person name="Legrand L."/>
            <person name="Gill N."/>
            <person name="Kane N.C."/>
            <person name="Bowers J.E."/>
            <person name="Hubner S."/>
            <person name="Bellec A."/>
            <person name="Berard A."/>
            <person name="Berges H."/>
            <person name="Blanchet N."/>
            <person name="Boniface M.C."/>
            <person name="Brunel D."/>
            <person name="Catrice O."/>
            <person name="Chaidir N."/>
            <person name="Claudel C."/>
            <person name="Donnadieu C."/>
            <person name="Faraut T."/>
            <person name="Fievet G."/>
            <person name="Helmstetter N."/>
            <person name="King M."/>
            <person name="Knapp S.J."/>
            <person name="Lai Z."/>
            <person name="Le Paslier M.C."/>
            <person name="Lippi Y."/>
            <person name="Lorenzon L."/>
            <person name="Mandel J.R."/>
            <person name="Marage G."/>
            <person name="Marchand G."/>
            <person name="Marquand E."/>
            <person name="Bret-Mestries E."/>
            <person name="Morien E."/>
            <person name="Nambeesan S."/>
            <person name="Nguyen T."/>
            <person name="Pegot-Espagnet P."/>
            <person name="Pouilly N."/>
            <person name="Raftis F."/>
            <person name="Sallet E."/>
            <person name="Schiex T."/>
            <person name="Thomas J."/>
            <person name="Vandecasteele C."/>
            <person name="Vares D."/>
            <person name="Vear F."/>
            <person name="Vautrin S."/>
            <person name="Crespi M."/>
            <person name="Mangin B."/>
            <person name="Burke J.M."/>
            <person name="Salse J."/>
            <person name="Munos S."/>
            <person name="Vincourt P."/>
            <person name="Rieseberg L.H."/>
            <person name="Langlade N.B."/>
        </authorList>
    </citation>
    <scope>NUCLEOTIDE SEQUENCE [LARGE SCALE GENOMIC DNA]</scope>
    <source>
        <strain evidence="5">cv. SF193</strain>
        <tissue evidence="3">Leaves</tissue>
    </source>
</reference>
<evidence type="ECO:0000313" key="4">
    <source>
        <dbReference type="EMBL" id="OTG12648.1"/>
    </source>
</evidence>
<dbReference type="InterPro" id="IPR036869">
    <property type="entry name" value="J_dom_sf"/>
</dbReference>
<dbReference type="PANTHER" id="PTHR44743:SF5">
    <property type="entry name" value="CHAPERONE DNAJ-DOMAIN SUPERFAMILY PROTEIN"/>
    <property type="match status" value="1"/>
</dbReference>
<dbReference type="EMBL" id="CM007899">
    <property type="protein sequence ID" value="OTG12648.1"/>
    <property type="molecule type" value="Genomic_DNA"/>
</dbReference>
<protein>
    <submittedName>
        <fullName evidence="3">DnaJ domain, Chaperone J-domain superfamily</fullName>
    </submittedName>
    <submittedName>
        <fullName evidence="4">Putative dnaJ domain-containing protein</fullName>
    </submittedName>
</protein>
<dbReference type="Proteomes" id="UP000215914">
    <property type="component" value="Chromosome 10"/>
</dbReference>
<feature type="compositionally biased region" description="Basic residues" evidence="1">
    <location>
        <begin position="208"/>
        <end position="220"/>
    </location>
</feature>
<dbReference type="PROSITE" id="PS00636">
    <property type="entry name" value="DNAJ_1"/>
    <property type="match status" value="1"/>
</dbReference>
<dbReference type="Gramene" id="mRNA:HanXRQr2_Chr10g0458601">
    <property type="protein sequence ID" value="mRNA:HanXRQr2_Chr10g0458601"/>
    <property type="gene ID" value="HanXRQr2_Chr10g0458601"/>
</dbReference>
<reference evidence="3" key="3">
    <citation type="submission" date="2020-06" db="EMBL/GenBank/DDBJ databases">
        <title>Helianthus annuus Genome sequencing and assembly Release 2.</title>
        <authorList>
            <person name="Gouzy J."/>
            <person name="Langlade N."/>
            <person name="Munos S."/>
        </authorList>
    </citation>
    <scope>NUCLEOTIDE SEQUENCE</scope>
    <source>
        <tissue evidence="3">Leaves</tissue>
    </source>
</reference>
<dbReference type="OMA" id="EMATMIR"/>
<dbReference type="Pfam" id="PF00226">
    <property type="entry name" value="DnaJ"/>
    <property type="match status" value="1"/>
</dbReference>
<gene>
    <name evidence="4" type="ORF">HannXRQ_Chr10g0311911</name>
    <name evidence="3" type="ORF">HanXRQr2_Chr10g0458601</name>
</gene>
<dbReference type="AlphaFoldDB" id="A0A251TNE2"/>
<name>A0A251TNE2_HELAN</name>
<dbReference type="SUPFAM" id="SSF46565">
    <property type="entry name" value="Chaperone J-domain"/>
    <property type="match status" value="1"/>
</dbReference>
<sequence>MDVNGGKSNDFYEILGLKKECTEAELKNAYRKLAMRWHPDRCSASGNSKNVEEANKKFQAVQEAYSVLSDANRRLLYDVGIHDSDDDADDKDGMADFLSEMATMIRQNKSNENIETSFEELKDLFEEMFENDIKSADSFSETKSFTTCPTLFPSYDENISSTNKRGSSGMSTTAVEDHSTFKSSVQGFCLGTNNMEATKRTGCARERRGAKHGSKHKTSRNRISNRD</sequence>
<dbReference type="FunCoup" id="A0A251TNE2">
    <property type="interactions" value="11"/>
</dbReference>
<feature type="domain" description="J" evidence="2">
    <location>
        <begin position="10"/>
        <end position="81"/>
    </location>
</feature>
<dbReference type="CDD" id="cd06257">
    <property type="entry name" value="DnaJ"/>
    <property type="match status" value="1"/>
</dbReference>
<dbReference type="STRING" id="4232.A0A251TNE2"/>
<evidence type="ECO:0000259" key="2">
    <source>
        <dbReference type="PROSITE" id="PS50076"/>
    </source>
</evidence>
<evidence type="ECO:0000256" key="1">
    <source>
        <dbReference type="SAM" id="MobiDB-lite"/>
    </source>
</evidence>
<dbReference type="InParanoid" id="A0A251TNE2"/>
<proteinExistence type="predicted"/>
<dbReference type="InterPro" id="IPR018253">
    <property type="entry name" value="DnaJ_domain_CS"/>
</dbReference>
<evidence type="ECO:0000313" key="5">
    <source>
        <dbReference type="Proteomes" id="UP000215914"/>
    </source>
</evidence>
<evidence type="ECO:0000313" key="3">
    <source>
        <dbReference type="EMBL" id="KAF5787949.1"/>
    </source>
</evidence>
<dbReference type="EMBL" id="MNCJ02000325">
    <property type="protein sequence ID" value="KAF5787949.1"/>
    <property type="molecule type" value="Genomic_DNA"/>
</dbReference>
<keyword evidence="5" id="KW-1185">Reference proteome</keyword>
<dbReference type="PROSITE" id="PS50076">
    <property type="entry name" value="DNAJ_2"/>
    <property type="match status" value="1"/>
</dbReference>
<dbReference type="OrthoDB" id="10250354at2759"/>
<dbReference type="SMART" id="SM00271">
    <property type="entry name" value="DnaJ"/>
    <property type="match status" value="1"/>
</dbReference>